<keyword evidence="2" id="KW-1185">Reference proteome</keyword>
<organism evidence="1 2">
    <name type="scientific">Terrimonas ginsenosidimutans</name>
    <dbReference type="NCBI Taxonomy" id="2908004"/>
    <lineage>
        <taxon>Bacteria</taxon>
        <taxon>Pseudomonadati</taxon>
        <taxon>Bacteroidota</taxon>
        <taxon>Chitinophagia</taxon>
        <taxon>Chitinophagales</taxon>
        <taxon>Chitinophagaceae</taxon>
        <taxon>Terrimonas</taxon>
    </lineage>
</organism>
<evidence type="ECO:0000313" key="1">
    <source>
        <dbReference type="EMBL" id="MCG2613133.1"/>
    </source>
</evidence>
<protein>
    <submittedName>
        <fullName evidence="1">Uncharacterized protein</fullName>
    </submittedName>
</protein>
<gene>
    <name evidence="1" type="ORF">LZZ85_02540</name>
</gene>
<name>A0ABS9KLC9_9BACT</name>
<dbReference type="EMBL" id="JAKLTR010000001">
    <property type="protein sequence ID" value="MCG2613133.1"/>
    <property type="molecule type" value="Genomic_DNA"/>
</dbReference>
<evidence type="ECO:0000313" key="2">
    <source>
        <dbReference type="Proteomes" id="UP001165367"/>
    </source>
</evidence>
<accession>A0ABS9KLC9</accession>
<dbReference type="Proteomes" id="UP001165367">
    <property type="component" value="Unassembled WGS sequence"/>
</dbReference>
<comment type="caution">
    <text evidence="1">The sequence shown here is derived from an EMBL/GenBank/DDBJ whole genome shotgun (WGS) entry which is preliminary data.</text>
</comment>
<sequence length="121" mass="13814">MKIIYTLLIMAVASVAISSFTTKNYIYYFCDSRTMNSSGKKVVRISPLYAIPASDTAGWQPAHEWANWVNQEAGETKVTSDFNYYFSKADAKKQLNNAVKRYSDTSKYVLKRVDFRLASKK</sequence>
<reference evidence="1" key="1">
    <citation type="submission" date="2022-01" db="EMBL/GenBank/DDBJ databases">
        <authorList>
            <person name="Jo J.-H."/>
            <person name="Im W.-T."/>
        </authorList>
    </citation>
    <scope>NUCLEOTIDE SEQUENCE</scope>
    <source>
        <strain evidence="1">NA20</strain>
    </source>
</reference>
<dbReference type="RefSeq" id="WP_237868358.1">
    <property type="nucleotide sequence ID" value="NZ_JAKLTR010000001.1"/>
</dbReference>
<proteinExistence type="predicted"/>